<evidence type="ECO:0000256" key="1">
    <source>
        <dbReference type="ARBA" id="ARBA00004123"/>
    </source>
</evidence>
<organism evidence="6 7">
    <name type="scientific">Chlamydomonas eustigma</name>
    <dbReference type="NCBI Taxonomy" id="1157962"/>
    <lineage>
        <taxon>Eukaryota</taxon>
        <taxon>Viridiplantae</taxon>
        <taxon>Chlorophyta</taxon>
        <taxon>core chlorophytes</taxon>
        <taxon>Chlorophyceae</taxon>
        <taxon>CS clade</taxon>
        <taxon>Chlamydomonadales</taxon>
        <taxon>Chlamydomonadaceae</taxon>
        <taxon>Chlamydomonas</taxon>
    </lineage>
</organism>
<dbReference type="STRING" id="1157962.A0A250XRA5"/>
<proteinExistence type="inferred from homology"/>
<evidence type="ECO:0000256" key="3">
    <source>
        <dbReference type="ARBA" id="ARBA00023015"/>
    </source>
</evidence>
<dbReference type="Pfam" id="PF02291">
    <property type="entry name" value="TFIID-31kDa"/>
    <property type="match status" value="1"/>
</dbReference>
<accession>A0A250XRA5</accession>
<keyword evidence="7" id="KW-1185">Reference proteome</keyword>
<sequence length="137" mass="15151">MAEQDGMKADSNHPPGIAVKIQQLLESMGANDFEPRVVNQLQDFMFKYVTDTLLDAESYAEHAGKPAGTVEMNDVMLAIQARTAYTFVQPPSQDMLSTVADRVNAREIPKFPAQKSGLLIPEDKDCITSQSYQLLSE</sequence>
<gene>
    <name evidence="6" type="ORF">CEUSTIGMA_g12958.t1</name>
</gene>
<dbReference type="GO" id="GO:0005669">
    <property type="term" value="C:transcription factor TFIID complex"/>
    <property type="evidence" value="ECO:0007669"/>
    <property type="project" value="TreeGrafter"/>
</dbReference>
<dbReference type="InterPro" id="IPR051431">
    <property type="entry name" value="TFIID_subunit_9"/>
</dbReference>
<dbReference type="EMBL" id="BEGY01000176">
    <property type="protein sequence ID" value="GAX85543.1"/>
    <property type="molecule type" value="Genomic_DNA"/>
</dbReference>
<keyword evidence="5" id="KW-0539">Nucleus</keyword>
<dbReference type="GO" id="GO:0051123">
    <property type="term" value="P:RNA polymerase II preinitiation complex assembly"/>
    <property type="evidence" value="ECO:0007669"/>
    <property type="project" value="TreeGrafter"/>
</dbReference>
<dbReference type="CDD" id="cd07979">
    <property type="entry name" value="HFD_TAF9"/>
    <property type="match status" value="1"/>
</dbReference>
<protein>
    <recommendedName>
        <fullName evidence="8">Transcription initiation factor TFIID subunit 9</fullName>
    </recommendedName>
</protein>
<dbReference type="GO" id="GO:0000124">
    <property type="term" value="C:SAGA complex"/>
    <property type="evidence" value="ECO:0007669"/>
    <property type="project" value="TreeGrafter"/>
</dbReference>
<evidence type="ECO:0000313" key="7">
    <source>
        <dbReference type="Proteomes" id="UP000232323"/>
    </source>
</evidence>
<dbReference type="GO" id="GO:0046982">
    <property type="term" value="F:protein heterodimerization activity"/>
    <property type="evidence" value="ECO:0007669"/>
    <property type="project" value="InterPro"/>
</dbReference>
<dbReference type="AlphaFoldDB" id="A0A250XRA5"/>
<dbReference type="SUPFAM" id="SSF47113">
    <property type="entry name" value="Histone-fold"/>
    <property type="match status" value="1"/>
</dbReference>
<dbReference type="InterPro" id="IPR009072">
    <property type="entry name" value="Histone-fold"/>
</dbReference>
<dbReference type="Gene3D" id="1.10.20.10">
    <property type="entry name" value="Histone, subunit A"/>
    <property type="match status" value="1"/>
</dbReference>
<dbReference type="InterPro" id="IPR003162">
    <property type="entry name" value="TFIID-31"/>
</dbReference>
<evidence type="ECO:0008006" key="8">
    <source>
        <dbReference type="Google" id="ProtNLM"/>
    </source>
</evidence>
<dbReference type="GO" id="GO:0016251">
    <property type="term" value="F:RNA polymerase II general transcription initiation factor activity"/>
    <property type="evidence" value="ECO:0007669"/>
    <property type="project" value="TreeGrafter"/>
</dbReference>
<evidence type="ECO:0000313" key="6">
    <source>
        <dbReference type="EMBL" id="GAX85543.1"/>
    </source>
</evidence>
<evidence type="ECO:0000256" key="5">
    <source>
        <dbReference type="ARBA" id="ARBA00023242"/>
    </source>
</evidence>
<comment type="similarity">
    <text evidence="2">Belongs to the TAF9 family.</text>
</comment>
<dbReference type="Proteomes" id="UP000232323">
    <property type="component" value="Unassembled WGS sequence"/>
</dbReference>
<evidence type="ECO:0000256" key="4">
    <source>
        <dbReference type="ARBA" id="ARBA00023163"/>
    </source>
</evidence>
<dbReference type="PANTHER" id="PTHR48068:SF4">
    <property type="entry name" value="TATA-BOX BINDING PROTEIN ASSOCIATED FACTOR 9"/>
    <property type="match status" value="1"/>
</dbReference>
<keyword evidence="4" id="KW-0804">Transcription</keyword>
<dbReference type="OrthoDB" id="341924at2759"/>
<name>A0A250XRA5_9CHLO</name>
<dbReference type="GO" id="GO:0003713">
    <property type="term" value="F:transcription coactivator activity"/>
    <property type="evidence" value="ECO:0007669"/>
    <property type="project" value="TreeGrafter"/>
</dbReference>
<comment type="subcellular location">
    <subcellularLocation>
        <location evidence="1">Nucleus</location>
    </subcellularLocation>
</comment>
<reference evidence="6 7" key="1">
    <citation type="submission" date="2017-08" db="EMBL/GenBank/DDBJ databases">
        <title>Acidophilic green algal genome provides insights into adaptation to an acidic environment.</title>
        <authorList>
            <person name="Hirooka S."/>
            <person name="Hirose Y."/>
            <person name="Kanesaki Y."/>
            <person name="Higuchi S."/>
            <person name="Fujiwara T."/>
            <person name="Onuma R."/>
            <person name="Era A."/>
            <person name="Ohbayashi R."/>
            <person name="Uzuka A."/>
            <person name="Nozaki H."/>
            <person name="Yoshikawa H."/>
            <person name="Miyagishima S.Y."/>
        </authorList>
    </citation>
    <scope>NUCLEOTIDE SEQUENCE [LARGE SCALE GENOMIC DNA]</scope>
    <source>
        <strain evidence="6 7">NIES-2499</strain>
    </source>
</reference>
<dbReference type="PANTHER" id="PTHR48068">
    <property type="entry name" value="TAF9 RNA POLYMERASE II, TATA BOX-BINDING PROTEIN (TBP)-ASSOCIATED FACTOR"/>
    <property type="match status" value="1"/>
</dbReference>
<evidence type="ECO:0000256" key="2">
    <source>
        <dbReference type="ARBA" id="ARBA00007646"/>
    </source>
</evidence>
<comment type="caution">
    <text evidence="6">The sequence shown here is derived from an EMBL/GenBank/DDBJ whole genome shotgun (WGS) entry which is preliminary data.</text>
</comment>
<keyword evidence="3" id="KW-0805">Transcription regulation</keyword>